<protein>
    <submittedName>
        <fullName evidence="2">Uncharacterized protein</fullName>
    </submittedName>
</protein>
<dbReference type="EMBL" id="VFJC01000012">
    <property type="protein sequence ID" value="KAB5559318.1"/>
    <property type="molecule type" value="Genomic_DNA"/>
</dbReference>
<feature type="region of interest" description="Disordered" evidence="1">
    <location>
        <begin position="1"/>
        <end position="47"/>
    </location>
</feature>
<keyword evidence="3" id="KW-1185">Reference proteome</keyword>
<reference evidence="2 3" key="1">
    <citation type="submission" date="2019-06" db="EMBL/GenBank/DDBJ databases">
        <title>A chromosome-scale genome assembly of the striped catfish, Pangasianodon hypophthalmus.</title>
        <authorList>
            <person name="Wen M."/>
            <person name="Zahm M."/>
            <person name="Roques C."/>
            <person name="Cabau C."/>
            <person name="Klopp C."/>
            <person name="Donnadieu C."/>
            <person name="Jouanno E."/>
            <person name="Avarre J.-C."/>
            <person name="Campet M."/>
            <person name="Ha T.T.T."/>
            <person name="Dugue R."/>
            <person name="Lampietro C."/>
            <person name="Louis A."/>
            <person name="Herpin A."/>
            <person name="Echchiki A."/>
            <person name="Berthelot C."/>
            <person name="Parey E."/>
            <person name="Roest-Crollius H."/>
            <person name="Braasch I."/>
            <person name="Postlethwait J."/>
            <person name="Bobe J."/>
            <person name="Montfort J."/>
            <person name="Bouchez O."/>
            <person name="Begum T."/>
            <person name="Schartl M."/>
            <person name="Guiguen Y."/>
        </authorList>
    </citation>
    <scope>NUCLEOTIDE SEQUENCE [LARGE SCALE GENOMIC DNA]</scope>
    <source>
        <strain evidence="2 3">Indonesia</strain>
        <tissue evidence="2">Blood</tissue>
    </source>
</reference>
<evidence type="ECO:0000313" key="2">
    <source>
        <dbReference type="EMBL" id="KAB5559318.1"/>
    </source>
</evidence>
<evidence type="ECO:0000256" key="1">
    <source>
        <dbReference type="SAM" id="MobiDB-lite"/>
    </source>
</evidence>
<organism evidence="2 3">
    <name type="scientific">Pangasianodon hypophthalmus</name>
    <name type="common">Striped catfish</name>
    <name type="synonym">Helicophagus hypophthalmus</name>
    <dbReference type="NCBI Taxonomy" id="310915"/>
    <lineage>
        <taxon>Eukaryota</taxon>
        <taxon>Metazoa</taxon>
        <taxon>Chordata</taxon>
        <taxon>Craniata</taxon>
        <taxon>Vertebrata</taxon>
        <taxon>Euteleostomi</taxon>
        <taxon>Actinopterygii</taxon>
        <taxon>Neopterygii</taxon>
        <taxon>Teleostei</taxon>
        <taxon>Ostariophysi</taxon>
        <taxon>Siluriformes</taxon>
        <taxon>Pangasiidae</taxon>
        <taxon>Pangasianodon</taxon>
    </lineage>
</organism>
<dbReference type="Proteomes" id="UP000327468">
    <property type="component" value="Chromosome 11"/>
</dbReference>
<sequence>MSLPSAIKLQKEEEEEEEEEGEKDDECDDVSLKRGGATCGRVSSRSSGQQLVIVGRYYPHKYPERS</sequence>
<gene>
    <name evidence="2" type="ORF">PHYPO_G00027670</name>
</gene>
<accession>A0A5N5MWS8</accession>
<proteinExistence type="predicted"/>
<name>A0A5N5MWS8_PANHP</name>
<feature type="compositionally biased region" description="Acidic residues" evidence="1">
    <location>
        <begin position="12"/>
        <end position="29"/>
    </location>
</feature>
<evidence type="ECO:0000313" key="3">
    <source>
        <dbReference type="Proteomes" id="UP000327468"/>
    </source>
</evidence>
<dbReference type="AlphaFoldDB" id="A0A5N5MWS8"/>
<comment type="caution">
    <text evidence="2">The sequence shown here is derived from an EMBL/GenBank/DDBJ whole genome shotgun (WGS) entry which is preliminary data.</text>
</comment>